<accession>D4ZK75</accession>
<dbReference type="GO" id="GO:0016887">
    <property type="term" value="F:ATP hydrolysis activity"/>
    <property type="evidence" value="ECO:0007669"/>
    <property type="project" value="InterPro"/>
</dbReference>
<organism evidence="3 4">
    <name type="scientific">Shewanella violacea (strain JCM 10179 / CIP 106290 / LMG 19151 / DSS12)</name>
    <dbReference type="NCBI Taxonomy" id="637905"/>
    <lineage>
        <taxon>Bacteria</taxon>
        <taxon>Pseudomonadati</taxon>
        <taxon>Pseudomonadota</taxon>
        <taxon>Gammaproteobacteria</taxon>
        <taxon>Alteromonadales</taxon>
        <taxon>Shewanellaceae</taxon>
        <taxon>Shewanella</taxon>
    </lineage>
</organism>
<keyword evidence="1" id="KW-0175">Coiled coil</keyword>
<dbReference type="Proteomes" id="UP000002350">
    <property type="component" value="Chromosome"/>
</dbReference>
<dbReference type="SUPFAM" id="SSF52540">
    <property type="entry name" value="P-loop containing nucleoside triphosphate hydrolases"/>
    <property type="match status" value="1"/>
</dbReference>
<proteinExistence type="predicted"/>
<dbReference type="AlphaFoldDB" id="D4ZK75"/>
<dbReference type="HOGENOM" id="CLU_038042_0_0_6"/>
<dbReference type="STRING" id="637905.SVI_2103"/>
<dbReference type="RefSeq" id="WP_013051379.1">
    <property type="nucleotide sequence ID" value="NC_014012.1"/>
</dbReference>
<evidence type="ECO:0000313" key="3">
    <source>
        <dbReference type="EMBL" id="BAJ02074.1"/>
    </source>
</evidence>
<dbReference type="GO" id="GO:0006302">
    <property type="term" value="P:double-strand break repair"/>
    <property type="evidence" value="ECO:0007669"/>
    <property type="project" value="InterPro"/>
</dbReference>
<dbReference type="InterPro" id="IPR027417">
    <property type="entry name" value="P-loop_NTPase"/>
</dbReference>
<name>D4ZK75_SHEVD</name>
<dbReference type="KEGG" id="svo:SVI_2103"/>
<dbReference type="OrthoDB" id="7024727at2"/>
<feature type="domain" description="Rad50/SbcC-type AAA" evidence="2">
    <location>
        <begin position="41"/>
        <end position="159"/>
    </location>
</feature>
<dbReference type="EMBL" id="AP011177">
    <property type="protein sequence ID" value="BAJ02074.1"/>
    <property type="molecule type" value="Genomic_DNA"/>
</dbReference>
<feature type="coiled-coil region" evidence="1">
    <location>
        <begin position="403"/>
        <end position="430"/>
    </location>
</feature>
<keyword evidence="4" id="KW-1185">Reference proteome</keyword>
<protein>
    <recommendedName>
        <fullName evidence="2">Rad50/SbcC-type AAA domain-containing protein</fullName>
    </recommendedName>
</protein>
<dbReference type="PANTHER" id="PTHR43581">
    <property type="entry name" value="ATP/GTP PHOSPHATASE"/>
    <property type="match status" value="1"/>
</dbReference>
<reference evidence="4" key="1">
    <citation type="journal article" date="2010" name="Mol. Biosyst.">
        <title>Complete genome sequence and comparative analysis of Shewanella violacea, a psychrophilic and piezophilic bacterium from deep sea floor sediments.</title>
        <authorList>
            <person name="Aono E."/>
            <person name="Baba T."/>
            <person name="Ara T."/>
            <person name="Nishi T."/>
            <person name="Nakamichi T."/>
            <person name="Inamoto E."/>
            <person name="Toyonaga H."/>
            <person name="Hasegawa M."/>
            <person name="Takai Y."/>
            <person name="Okumura Y."/>
            <person name="Baba M."/>
            <person name="Tomita M."/>
            <person name="Kato C."/>
            <person name="Oshima T."/>
            <person name="Nakasone K."/>
            <person name="Mori H."/>
        </authorList>
    </citation>
    <scope>NUCLEOTIDE SEQUENCE [LARGE SCALE GENOMIC DNA]</scope>
    <source>
        <strain evidence="4">JCM 10179 / CIP 106290 / LMG 19151 / DSS12</strain>
    </source>
</reference>
<dbReference type="eggNOG" id="COG1106">
    <property type="taxonomic scope" value="Bacteria"/>
</dbReference>
<dbReference type="InterPro" id="IPR051396">
    <property type="entry name" value="Bact_Antivir_Def_Nuclease"/>
</dbReference>
<evidence type="ECO:0000313" key="4">
    <source>
        <dbReference type="Proteomes" id="UP000002350"/>
    </source>
</evidence>
<gene>
    <name evidence="3" type="ordered locus">SVI_2103</name>
</gene>
<sequence>MLDRKAEVSNFWRHLKERKGFKLKVSRIFIKGDGIMDTIPLDINSALTTICGKNGAGKTTVLKSIYSVLTGIEAENTFHNVEDSYVAINEVSNKVNKFYGNNYTTFDNVLYLEPADDAIIIKNKIINDSTFNDDYIENGDESPILDEYLGYIKKILSNDIEKITVIEIEGVLEKDRILPYFQVYKRGIKYGSLEMGQGEHKILYLVWSMITVKTNSILMLEEPEAFLCSKSQEYLMDFIACIIDRKKLHVFLSTHSDHILRKQNVTSCLIVKRNNEDKICLTSEKDKSKYLAALGLEPSKKGVYLVEDEFAKLVIQTILNETNSSLLQEFYIDQLQGESHVLQVAMHYKSSNMKIVCLLDADQKGKLKEDSFLIPIAYLPANQIVAPEQEIISYVKSNVDSFVQRMNSSKDNIKREIVSLEENHHDWFEELSARLNFTNSEILKVNAISLWIQGNRDKIDKFVHVLENLHENLTVKIEKKNENYFVNSNGITYDLDPKLKERINLEFYNGKDMKGYLQFSKGNEVFNFIV</sequence>
<dbReference type="PANTHER" id="PTHR43581:SF4">
    <property type="entry name" value="ATP_GTP PHOSPHATASE"/>
    <property type="match status" value="1"/>
</dbReference>
<dbReference type="Gene3D" id="3.40.50.300">
    <property type="entry name" value="P-loop containing nucleotide triphosphate hydrolases"/>
    <property type="match status" value="1"/>
</dbReference>
<evidence type="ECO:0000259" key="2">
    <source>
        <dbReference type="Pfam" id="PF13476"/>
    </source>
</evidence>
<dbReference type="InterPro" id="IPR038729">
    <property type="entry name" value="Rad50/SbcC_AAA"/>
</dbReference>
<evidence type="ECO:0000256" key="1">
    <source>
        <dbReference type="SAM" id="Coils"/>
    </source>
</evidence>
<dbReference type="Pfam" id="PF13476">
    <property type="entry name" value="AAA_23"/>
    <property type="match status" value="1"/>
</dbReference>